<proteinExistence type="predicted"/>
<name>A0A512DSS4_9PROT</name>
<dbReference type="Pfam" id="PF13759">
    <property type="entry name" value="2OG-FeII_Oxy_5"/>
    <property type="match status" value="1"/>
</dbReference>
<dbReference type="RefSeq" id="WP_052830948.1">
    <property type="nucleotide sequence ID" value="NZ_BJYZ01000017.1"/>
</dbReference>
<evidence type="ECO:0008006" key="3">
    <source>
        <dbReference type="Google" id="ProtNLM"/>
    </source>
</evidence>
<gene>
    <name evidence="1" type="ORF">SAE02_36440</name>
</gene>
<evidence type="ECO:0000313" key="1">
    <source>
        <dbReference type="EMBL" id="GEO39496.1"/>
    </source>
</evidence>
<dbReference type="AlphaFoldDB" id="A0A512DSS4"/>
<organism evidence="1 2">
    <name type="scientific">Skermanella aerolata</name>
    <dbReference type="NCBI Taxonomy" id="393310"/>
    <lineage>
        <taxon>Bacteria</taxon>
        <taxon>Pseudomonadati</taxon>
        <taxon>Pseudomonadota</taxon>
        <taxon>Alphaproteobacteria</taxon>
        <taxon>Rhodospirillales</taxon>
        <taxon>Azospirillaceae</taxon>
        <taxon>Skermanella</taxon>
    </lineage>
</organism>
<sequence length="211" mass="23955">MQSIKLNEAIMYCFGTPLFKARIRDHAPMNAELAKFLQKERSLDPEKHMSAVGGWQGSKELFQQDHLALNRLKGHVTKAVIAVTSTYFGQPLDPAKCTVTGEMWGNIIPNGGYTKLHNHSKSHWSGVYYIDVSKMDENRSPENGCIEFVDPRSFPTAFHHPKFSMLPGMTVKPEDGLMVLFPGWLNHYVHPYYGPAERISIAFNMMIRVDE</sequence>
<dbReference type="Proteomes" id="UP000321523">
    <property type="component" value="Unassembled WGS sequence"/>
</dbReference>
<dbReference type="InterPro" id="IPR012668">
    <property type="entry name" value="CHP02466"/>
</dbReference>
<evidence type="ECO:0000313" key="2">
    <source>
        <dbReference type="Proteomes" id="UP000321523"/>
    </source>
</evidence>
<reference evidence="1 2" key="1">
    <citation type="submission" date="2019-07" db="EMBL/GenBank/DDBJ databases">
        <title>Whole genome shotgun sequence of Skermanella aerolata NBRC 106429.</title>
        <authorList>
            <person name="Hosoyama A."/>
            <person name="Uohara A."/>
            <person name="Ohji S."/>
            <person name="Ichikawa N."/>
        </authorList>
    </citation>
    <scope>NUCLEOTIDE SEQUENCE [LARGE SCALE GENOMIC DNA]</scope>
    <source>
        <strain evidence="1 2">NBRC 106429</strain>
    </source>
</reference>
<accession>A0A512DSS4</accession>
<dbReference type="NCBIfam" id="TIGR02466">
    <property type="entry name" value="TIGR02466 family protein"/>
    <property type="match status" value="1"/>
</dbReference>
<dbReference type="OrthoDB" id="9783136at2"/>
<comment type="caution">
    <text evidence="1">The sequence shown here is derived from an EMBL/GenBank/DDBJ whole genome shotgun (WGS) entry which is preliminary data.</text>
</comment>
<keyword evidence="2" id="KW-1185">Reference proteome</keyword>
<dbReference type="Gene3D" id="2.60.120.620">
    <property type="entry name" value="q2cbj1_9rhob like domain"/>
    <property type="match status" value="1"/>
</dbReference>
<dbReference type="EMBL" id="BJYZ01000017">
    <property type="protein sequence ID" value="GEO39496.1"/>
    <property type="molecule type" value="Genomic_DNA"/>
</dbReference>
<protein>
    <recommendedName>
        <fullName evidence="3">Prolyl 4-hydroxylase alpha subunit Fe(2+) 2OG dioxygenase domain-containing protein</fullName>
    </recommendedName>
</protein>